<feature type="domain" description="HD/PDEase" evidence="1">
    <location>
        <begin position="52"/>
        <end position="202"/>
    </location>
</feature>
<keyword evidence="3" id="KW-1185">Reference proteome</keyword>
<dbReference type="SMART" id="SM00471">
    <property type="entry name" value="HDc"/>
    <property type="match status" value="1"/>
</dbReference>
<evidence type="ECO:0000259" key="1">
    <source>
        <dbReference type="SMART" id="SM00471"/>
    </source>
</evidence>
<dbReference type="GO" id="GO:0008832">
    <property type="term" value="F:dGTPase activity"/>
    <property type="evidence" value="ECO:0007669"/>
    <property type="project" value="TreeGrafter"/>
</dbReference>
<dbReference type="PANTHER" id="PTHR11373:SF4">
    <property type="entry name" value="DEOXYNUCLEOSIDE TRIPHOSPHATE TRIPHOSPHOHYDROLASE SAMHD1"/>
    <property type="match status" value="1"/>
</dbReference>
<gene>
    <name evidence="2" type="ORF">MPL3356_350043</name>
</gene>
<evidence type="ECO:0000313" key="3">
    <source>
        <dbReference type="Proteomes" id="UP000045285"/>
    </source>
</evidence>
<dbReference type="SUPFAM" id="SSF109604">
    <property type="entry name" value="HD-domain/PDEase-like"/>
    <property type="match status" value="1"/>
</dbReference>
<dbReference type="AlphaFoldDB" id="A0A090DWB9"/>
<dbReference type="Proteomes" id="UP000045285">
    <property type="component" value="Unassembled WGS sequence"/>
</dbReference>
<keyword evidence="2" id="KW-0378">Hydrolase</keyword>
<dbReference type="EMBL" id="CCMZ01000029">
    <property type="protein sequence ID" value="CDX21302.1"/>
    <property type="molecule type" value="Genomic_DNA"/>
</dbReference>
<dbReference type="PANTHER" id="PTHR11373">
    <property type="entry name" value="DEOXYNUCLEOSIDE TRIPHOSPHATE TRIPHOSPHOHYDROLASE"/>
    <property type="match status" value="1"/>
</dbReference>
<dbReference type="Gene3D" id="1.10.3210.10">
    <property type="entry name" value="Hypothetical protein af1432"/>
    <property type="match status" value="1"/>
</dbReference>
<dbReference type="CDD" id="cd00077">
    <property type="entry name" value="HDc"/>
    <property type="match status" value="1"/>
</dbReference>
<sequence>MIAKMIKDPIHGFVEFEGNAENALKDLLSDPFFQRLRRVKQLGFSDYVFPSATHSRFAHSLGVYSVAKRMLSVVEPEARQGNWSLEGQACLAAALLHDVGHGMFSHAFEKAMEFYFQRNPEQGEQRIGLKEAVDHEKVSRKIILESSVGTALTKLGGKEFPQLVADMITKSRKGCIHTSIVSSQLDADRLDYAKRDPYFAGVSSGGIDLDWLIRNFKTGESQNGRFLYVNSKAYISLEQFTVTLFQLYPTLYLHKKTRGLEYMFALLMSRVFELIADGDEAAAGISADHPFVRFFHKPDDLENALLLDDTLFWGSLYLLQRASDQSIAAIARRIASRKIYPMHDVWKMADEAVAGDSRIQKLTAVERVAKLHCVCKEVCEEISKNEKLWSDGCYYDTYDRPIYKPKNMVGGDTQQINVEVGGKIVDIASISPVVASAASFNIHRIYYDDRVAGYGQILETELRILIAKKLSAAEE</sequence>
<organism evidence="2 3">
    <name type="scientific">Mesorhizobium plurifarium</name>
    <dbReference type="NCBI Taxonomy" id="69974"/>
    <lineage>
        <taxon>Bacteria</taxon>
        <taxon>Pseudomonadati</taxon>
        <taxon>Pseudomonadota</taxon>
        <taxon>Alphaproteobacteria</taxon>
        <taxon>Hyphomicrobiales</taxon>
        <taxon>Phyllobacteriaceae</taxon>
        <taxon>Mesorhizobium</taxon>
    </lineage>
</organism>
<dbReference type="InterPro" id="IPR006674">
    <property type="entry name" value="HD_domain"/>
</dbReference>
<reference evidence="3" key="1">
    <citation type="submission" date="2014-08" db="EMBL/GenBank/DDBJ databases">
        <authorList>
            <person name="Moulin L."/>
        </authorList>
    </citation>
    <scope>NUCLEOTIDE SEQUENCE [LARGE SCALE GENOMIC DNA]</scope>
</reference>
<dbReference type="InterPro" id="IPR050135">
    <property type="entry name" value="dGTPase-like"/>
</dbReference>
<dbReference type="InterPro" id="IPR003607">
    <property type="entry name" value="HD/PDEase_dom"/>
</dbReference>
<accession>A0A090DWB9</accession>
<evidence type="ECO:0000313" key="2">
    <source>
        <dbReference type="EMBL" id="CDX21302.1"/>
    </source>
</evidence>
<dbReference type="Pfam" id="PF01966">
    <property type="entry name" value="HD"/>
    <property type="match status" value="1"/>
</dbReference>
<proteinExistence type="predicted"/>
<dbReference type="GO" id="GO:0006203">
    <property type="term" value="P:dGTP catabolic process"/>
    <property type="evidence" value="ECO:0007669"/>
    <property type="project" value="TreeGrafter"/>
</dbReference>
<protein>
    <submittedName>
        <fullName evidence="2">Hydrolase ()</fullName>
    </submittedName>
</protein>
<name>A0A090DWB9_MESPL</name>